<proteinExistence type="predicted"/>
<dbReference type="InterPro" id="IPR029058">
    <property type="entry name" value="AB_hydrolase_fold"/>
</dbReference>
<sequence length="55" mass="6516">MPTETDLTPYRIEIPPPALADLSDRLRRARFDDVGRSHVQGLVDYWRDGYDWRAR</sequence>
<gene>
    <name evidence="2" type="ORF">FHR32_007653</name>
</gene>
<dbReference type="AlphaFoldDB" id="A0A7W7S4S7"/>
<dbReference type="Proteomes" id="UP000534286">
    <property type="component" value="Unassembled WGS sequence"/>
</dbReference>
<accession>A0A7W7S4S7</accession>
<keyword evidence="3" id="KW-1185">Reference proteome</keyword>
<feature type="domain" description="Epoxide hydrolase N-terminal" evidence="1">
    <location>
        <begin position="8"/>
        <end position="54"/>
    </location>
</feature>
<comment type="caution">
    <text evidence="2">The sequence shown here is derived from an EMBL/GenBank/DDBJ whole genome shotgun (WGS) entry which is preliminary data.</text>
</comment>
<evidence type="ECO:0000259" key="1">
    <source>
        <dbReference type="Pfam" id="PF06441"/>
    </source>
</evidence>
<dbReference type="SUPFAM" id="SSF53474">
    <property type="entry name" value="alpha/beta-Hydrolases"/>
    <property type="match status" value="1"/>
</dbReference>
<name>A0A7W7S4S7_9ACTN</name>
<evidence type="ECO:0000313" key="3">
    <source>
        <dbReference type="Proteomes" id="UP000534286"/>
    </source>
</evidence>
<dbReference type="InterPro" id="IPR010497">
    <property type="entry name" value="Epoxide_hydro_N"/>
</dbReference>
<dbReference type="EMBL" id="JACHJU010000005">
    <property type="protein sequence ID" value="MBB4943253.1"/>
    <property type="molecule type" value="Genomic_DNA"/>
</dbReference>
<organism evidence="2 3">
    <name type="scientific">Streptosporangium album</name>
    <dbReference type="NCBI Taxonomy" id="47479"/>
    <lineage>
        <taxon>Bacteria</taxon>
        <taxon>Bacillati</taxon>
        <taxon>Actinomycetota</taxon>
        <taxon>Actinomycetes</taxon>
        <taxon>Streptosporangiales</taxon>
        <taxon>Streptosporangiaceae</taxon>
        <taxon>Streptosporangium</taxon>
    </lineage>
</organism>
<dbReference type="Pfam" id="PF06441">
    <property type="entry name" value="EHN"/>
    <property type="match status" value="1"/>
</dbReference>
<evidence type="ECO:0000313" key="2">
    <source>
        <dbReference type="EMBL" id="MBB4943253.1"/>
    </source>
</evidence>
<dbReference type="RefSeq" id="WP_312882873.1">
    <property type="nucleotide sequence ID" value="NZ_BAABEK010000038.1"/>
</dbReference>
<dbReference type="Gene3D" id="3.40.50.1820">
    <property type="entry name" value="alpha/beta hydrolase"/>
    <property type="match status" value="1"/>
</dbReference>
<reference evidence="2 3" key="1">
    <citation type="submission" date="2020-08" db="EMBL/GenBank/DDBJ databases">
        <title>Sequencing the genomes of 1000 actinobacteria strains.</title>
        <authorList>
            <person name="Klenk H.-P."/>
        </authorList>
    </citation>
    <scope>NUCLEOTIDE SEQUENCE [LARGE SCALE GENOMIC DNA]</scope>
    <source>
        <strain evidence="2 3">DSM 43023</strain>
    </source>
</reference>
<protein>
    <recommendedName>
        <fullName evidence="1">Epoxide hydrolase N-terminal domain-containing protein</fullName>
    </recommendedName>
</protein>